<keyword evidence="4" id="KW-1003">Cell membrane</keyword>
<evidence type="ECO:0000313" key="11">
    <source>
        <dbReference type="Proteomes" id="UP000321089"/>
    </source>
</evidence>
<feature type="domain" description="ABC transporter" evidence="9">
    <location>
        <begin position="2"/>
        <end position="229"/>
    </location>
</feature>
<comment type="subcellular location">
    <subcellularLocation>
        <location evidence="1">Cell membrane</location>
        <topology evidence="1">Peripheral membrane protein</topology>
    </subcellularLocation>
</comment>
<dbReference type="InterPro" id="IPR003439">
    <property type="entry name" value="ABC_transporter-like_ATP-bd"/>
</dbReference>
<evidence type="ECO:0000256" key="5">
    <source>
        <dbReference type="ARBA" id="ARBA00022741"/>
    </source>
</evidence>
<dbReference type="GO" id="GO:0016887">
    <property type="term" value="F:ATP hydrolysis activity"/>
    <property type="evidence" value="ECO:0007669"/>
    <property type="project" value="InterPro"/>
</dbReference>
<keyword evidence="7" id="KW-1278">Translocase</keyword>
<dbReference type="SUPFAM" id="SSF52540">
    <property type="entry name" value="P-loop containing nucleoside triphosphate hydrolases"/>
    <property type="match status" value="1"/>
</dbReference>
<evidence type="ECO:0000313" key="10">
    <source>
        <dbReference type="EMBL" id="GEQ21270.1"/>
    </source>
</evidence>
<keyword evidence="8" id="KW-0472">Membrane</keyword>
<dbReference type="GO" id="GO:0005524">
    <property type="term" value="F:ATP binding"/>
    <property type="evidence" value="ECO:0007669"/>
    <property type="project" value="UniProtKB-KW"/>
</dbReference>
<evidence type="ECO:0000259" key="9">
    <source>
        <dbReference type="PROSITE" id="PS50893"/>
    </source>
</evidence>
<evidence type="ECO:0000256" key="1">
    <source>
        <dbReference type="ARBA" id="ARBA00004202"/>
    </source>
</evidence>
<dbReference type="EMBL" id="BKBC01000019">
    <property type="protein sequence ID" value="GEQ21270.1"/>
    <property type="molecule type" value="Genomic_DNA"/>
</dbReference>
<dbReference type="InterPro" id="IPR017871">
    <property type="entry name" value="ABC_transporter-like_CS"/>
</dbReference>
<gene>
    <name evidence="10" type="ORF">CBU02nite_17760</name>
</gene>
<keyword evidence="3" id="KW-0813">Transport</keyword>
<dbReference type="Proteomes" id="UP000321089">
    <property type="component" value="Unassembled WGS sequence"/>
</dbReference>
<evidence type="ECO:0000256" key="6">
    <source>
        <dbReference type="ARBA" id="ARBA00022840"/>
    </source>
</evidence>
<dbReference type="InterPro" id="IPR027417">
    <property type="entry name" value="P-loop_NTPase"/>
</dbReference>
<evidence type="ECO:0000256" key="8">
    <source>
        <dbReference type="ARBA" id="ARBA00023136"/>
    </source>
</evidence>
<dbReference type="PROSITE" id="PS00211">
    <property type="entry name" value="ABC_TRANSPORTER_1"/>
    <property type="match status" value="1"/>
</dbReference>
<dbReference type="Pfam" id="PF00005">
    <property type="entry name" value="ABC_tran"/>
    <property type="match status" value="1"/>
</dbReference>
<evidence type="ECO:0000256" key="2">
    <source>
        <dbReference type="ARBA" id="ARBA00005417"/>
    </source>
</evidence>
<evidence type="ECO:0000256" key="7">
    <source>
        <dbReference type="ARBA" id="ARBA00022967"/>
    </source>
</evidence>
<protein>
    <submittedName>
        <fullName evidence="10">Putative ABC transporter ATP-binding protein</fullName>
    </submittedName>
</protein>
<dbReference type="InterPro" id="IPR015856">
    <property type="entry name" value="ABC_transpr_CbiO/EcfA_su"/>
</dbReference>
<evidence type="ECO:0000256" key="3">
    <source>
        <dbReference type="ARBA" id="ARBA00022448"/>
    </source>
</evidence>
<organism evidence="10 11">
    <name type="scientific">Clostridium butyricum</name>
    <dbReference type="NCBI Taxonomy" id="1492"/>
    <lineage>
        <taxon>Bacteria</taxon>
        <taxon>Bacillati</taxon>
        <taxon>Bacillota</taxon>
        <taxon>Clostridia</taxon>
        <taxon>Eubacteriales</taxon>
        <taxon>Clostridiaceae</taxon>
        <taxon>Clostridium</taxon>
    </lineage>
</organism>
<accession>A0A512TLX8</accession>
<keyword evidence="5" id="KW-0547">Nucleotide-binding</keyword>
<keyword evidence="6 10" id="KW-0067">ATP-binding</keyword>
<reference evidence="10 11" key="1">
    <citation type="submission" date="2019-07" db="EMBL/GenBank/DDBJ databases">
        <title>Whole genome shotgun sequence of Clostridium butyricum NBRC 3858.</title>
        <authorList>
            <person name="Hosoyama A."/>
            <person name="Uohara A."/>
            <person name="Ohji S."/>
            <person name="Ichikawa N."/>
        </authorList>
    </citation>
    <scope>NUCLEOTIDE SEQUENCE [LARGE SCALE GENOMIC DNA]</scope>
    <source>
        <strain evidence="10 11">NBRC 3858</strain>
    </source>
</reference>
<dbReference type="GO" id="GO:0043190">
    <property type="term" value="C:ATP-binding cassette (ABC) transporter complex"/>
    <property type="evidence" value="ECO:0007669"/>
    <property type="project" value="TreeGrafter"/>
</dbReference>
<dbReference type="FunFam" id="3.40.50.300:FF:000224">
    <property type="entry name" value="Energy-coupling factor transporter ATP-binding protein EcfA"/>
    <property type="match status" value="1"/>
</dbReference>
<comment type="caution">
    <text evidence="10">The sequence shown here is derived from an EMBL/GenBank/DDBJ whole genome shotgun (WGS) entry which is preliminary data.</text>
</comment>
<evidence type="ECO:0000256" key="4">
    <source>
        <dbReference type="ARBA" id="ARBA00022475"/>
    </source>
</evidence>
<dbReference type="CDD" id="cd03225">
    <property type="entry name" value="ABC_cobalt_CbiO_domain1"/>
    <property type="match status" value="1"/>
</dbReference>
<dbReference type="InterPro" id="IPR003593">
    <property type="entry name" value="AAA+_ATPase"/>
</dbReference>
<dbReference type="AlphaFoldDB" id="A0A512TLX8"/>
<dbReference type="SMART" id="SM00382">
    <property type="entry name" value="AAA"/>
    <property type="match status" value="1"/>
</dbReference>
<dbReference type="InterPro" id="IPR050095">
    <property type="entry name" value="ECF_ABC_transporter_ATP-bd"/>
</dbReference>
<sequence length="229" mass="25484">MLEIKNLSYSYEDGKIALKGINIKINEGETIGLIGGNGAGKSTLIKLMVGILKASEGEIIVDGIQICKESLKEVRKKVGVVFQNSDNQLFMNKVYDDIAFGLRNSKMSEDDIKDKIIDVAKKLDIEELLHKSPNNLSGGEKRKVSIGTVLVMDPSYVFFDEPTSFLDPRGKRLFIETIKKLNTTKIIATHDLDMVRNICDRVIVLNKGILVNNSNILDDEKLLIECNLA</sequence>
<comment type="similarity">
    <text evidence="2">Belongs to the ABC transporter superfamily.</text>
</comment>
<name>A0A512TLX8_CLOBU</name>
<dbReference type="RefSeq" id="WP_146868385.1">
    <property type="nucleotide sequence ID" value="NZ_BKBC01000019.1"/>
</dbReference>
<dbReference type="Gene3D" id="3.40.50.300">
    <property type="entry name" value="P-loop containing nucleotide triphosphate hydrolases"/>
    <property type="match status" value="1"/>
</dbReference>
<proteinExistence type="inferred from homology"/>
<dbReference type="PROSITE" id="PS50893">
    <property type="entry name" value="ABC_TRANSPORTER_2"/>
    <property type="match status" value="1"/>
</dbReference>
<dbReference type="PANTHER" id="PTHR43553">
    <property type="entry name" value="HEAVY METAL TRANSPORTER"/>
    <property type="match status" value="1"/>
</dbReference>
<dbReference type="GO" id="GO:0042626">
    <property type="term" value="F:ATPase-coupled transmembrane transporter activity"/>
    <property type="evidence" value="ECO:0007669"/>
    <property type="project" value="TreeGrafter"/>
</dbReference>